<organism evidence="1 2">
    <name type="scientific">Ollibium composti</name>
    <dbReference type="NCBI Taxonomy" id="2675109"/>
    <lineage>
        <taxon>Bacteria</taxon>
        <taxon>Pseudomonadati</taxon>
        <taxon>Pseudomonadota</taxon>
        <taxon>Alphaproteobacteria</taxon>
        <taxon>Hyphomicrobiales</taxon>
        <taxon>Phyllobacteriaceae</taxon>
        <taxon>Ollibium</taxon>
    </lineage>
</organism>
<comment type="caution">
    <text evidence="1">The sequence shown here is derived from an EMBL/GenBank/DDBJ whole genome shotgun (WGS) entry which is preliminary data.</text>
</comment>
<protein>
    <submittedName>
        <fullName evidence="1">Uncharacterized protein</fullName>
    </submittedName>
</protein>
<evidence type="ECO:0000313" key="1">
    <source>
        <dbReference type="EMBL" id="THF57142.1"/>
    </source>
</evidence>
<sequence>MTIHLIMGNLGLMLWVMAQQRLPGGGGSLRFAAILLPTGLLRPQRGKIATMGRQNPILTISG</sequence>
<name>A0ABY2Q7I8_9HYPH</name>
<dbReference type="RefSeq" id="WP_136357672.1">
    <property type="nucleotide sequence ID" value="NZ_SSNY01000006.1"/>
</dbReference>
<reference evidence="1 2" key="1">
    <citation type="submission" date="2019-04" db="EMBL/GenBank/DDBJ databases">
        <title>Mesorhizobium composti sp. nov., isolated from compost.</title>
        <authorList>
            <person name="Lin S.-Y."/>
            <person name="Hameed A."/>
            <person name="Hsieh Y.-T."/>
            <person name="Young C.-C."/>
        </authorList>
    </citation>
    <scope>NUCLEOTIDE SEQUENCE [LARGE SCALE GENOMIC DNA]</scope>
    <source>
        <strain evidence="1 2">CC-YTH430</strain>
    </source>
</reference>
<proteinExistence type="predicted"/>
<dbReference type="Proteomes" id="UP000306441">
    <property type="component" value="Unassembled WGS sequence"/>
</dbReference>
<gene>
    <name evidence="1" type="ORF">E6C48_12560</name>
</gene>
<accession>A0ABY2Q7I8</accession>
<evidence type="ECO:0000313" key="2">
    <source>
        <dbReference type="Proteomes" id="UP000306441"/>
    </source>
</evidence>
<dbReference type="EMBL" id="SSNY01000006">
    <property type="protein sequence ID" value="THF57142.1"/>
    <property type="molecule type" value="Genomic_DNA"/>
</dbReference>
<keyword evidence="2" id="KW-1185">Reference proteome</keyword>